<dbReference type="Gene3D" id="3.40.50.300">
    <property type="entry name" value="P-loop containing nucleotide triphosphate hydrolases"/>
    <property type="match status" value="2"/>
</dbReference>
<dbReference type="PANTHER" id="PTHR43788">
    <property type="entry name" value="DNA2/NAM7 HELICASE FAMILY MEMBER"/>
    <property type="match status" value="1"/>
</dbReference>
<evidence type="ECO:0000256" key="9">
    <source>
        <dbReference type="ARBA" id="ARBA00022806"/>
    </source>
</evidence>
<dbReference type="AlphaFoldDB" id="A0AAV2A6I0"/>
<evidence type="ECO:0000256" key="12">
    <source>
        <dbReference type="ARBA" id="ARBA00022884"/>
    </source>
</evidence>
<dbReference type="NCBIfam" id="TIGR00376">
    <property type="entry name" value="IGHMBP2 family helicase"/>
    <property type="match status" value="1"/>
</dbReference>
<evidence type="ECO:0000259" key="17">
    <source>
        <dbReference type="PROSITE" id="PS51039"/>
    </source>
</evidence>
<dbReference type="GO" id="GO:0016787">
    <property type="term" value="F:hydrolase activity"/>
    <property type="evidence" value="ECO:0007669"/>
    <property type="project" value="UniProtKB-KW"/>
</dbReference>
<dbReference type="EMBL" id="CAXIEN010000110">
    <property type="protein sequence ID" value="CAL1278268.1"/>
    <property type="molecule type" value="Genomic_DNA"/>
</dbReference>
<keyword evidence="7 15" id="KW-0863">Zinc-finger</keyword>
<comment type="similarity">
    <text evidence="3">Belongs to the DNA2/NAM7 helicase family.</text>
</comment>
<dbReference type="FunFam" id="3.40.50.300:FF:001146">
    <property type="entry name" value="DNA-binding protein SMUBP-2 isoform X1"/>
    <property type="match status" value="1"/>
</dbReference>
<feature type="region of interest" description="Disordered" evidence="16">
    <location>
        <begin position="830"/>
        <end position="865"/>
    </location>
</feature>
<evidence type="ECO:0000256" key="11">
    <source>
        <dbReference type="ARBA" id="ARBA00022840"/>
    </source>
</evidence>
<feature type="domain" description="R3H" evidence="18">
    <location>
        <begin position="734"/>
        <end position="797"/>
    </location>
</feature>
<dbReference type="GO" id="GO:0003723">
    <property type="term" value="F:RNA binding"/>
    <property type="evidence" value="ECO:0007669"/>
    <property type="project" value="UniProtKB-KW"/>
</dbReference>
<keyword evidence="12" id="KW-0694">RNA-binding</keyword>
<comment type="catalytic activity">
    <reaction evidence="14">
        <text>ATP + H2O = ADP + phosphate + H(+)</text>
        <dbReference type="Rhea" id="RHEA:13065"/>
        <dbReference type="ChEBI" id="CHEBI:15377"/>
        <dbReference type="ChEBI" id="CHEBI:15378"/>
        <dbReference type="ChEBI" id="CHEBI:30616"/>
        <dbReference type="ChEBI" id="CHEBI:43474"/>
        <dbReference type="ChEBI" id="CHEBI:456216"/>
        <dbReference type="EC" id="3.6.4.12"/>
    </reaction>
    <physiologicalReaction direction="left-to-right" evidence="14">
        <dbReference type="Rhea" id="RHEA:13066"/>
    </physiologicalReaction>
</comment>
<keyword evidence="20" id="KW-1185">Reference proteome</keyword>
<keyword evidence="6" id="KW-0547">Nucleotide-binding</keyword>
<dbReference type="FunFam" id="3.30.1370.50:FF:000002">
    <property type="entry name" value="Immunoglobulin mu DNA-binding protein 2"/>
    <property type="match status" value="1"/>
</dbReference>
<dbReference type="InterPro" id="IPR036867">
    <property type="entry name" value="R3H_dom_sf"/>
</dbReference>
<gene>
    <name evidence="19" type="ORF">LARSCL_LOCUS9685</name>
</gene>
<sequence length="986" mass="110046">MTEINGESMNDITVDTVEKFAVKHLELLELEREAEIEENKCLQEFSSVKNLQKKGVCIPKLRIINTSTGLFGRSLLNFGLYWGNGSLPTHTISSGDIVGIGSSSSDGKIEIITSGVVSRVTDTTVYVAFEKNSNFSDLENDGQYMIIKLANDVTYKRLKRILKTLQSKGREYHLVDVLFGDKEPSTCDESTLKSISFFNSKLNEEQKESVKFALLQKDVAIIHGPPGTGKTTTVVECILQTISQKSKIIACAPSNVAVDNLVEKLAKHKIKMVRLGHPARFLPGIQQYSLDAIVSCYDGSNVVDELHKEIDKIRDKISKTKGAANRKSLWAENRCLLKEVKQREKFIVKQILNNCDIVLCTLTSGSDDGPLKYVDKDHFDICFIDECSQAIEAACWIPLLMVKKCVLAGDHNQLPPTIISKKAADEGLELTLMERLLKLHGDGIKKMLTTQYRMNQIIMQWPSEKLYGNKLLAHESVRSHLLSDIPGIENNDDTMIPLLLIDTAGCGLHELQADDDESKGNEGEADLVAVHINSLVKSGLNTADIAVITPYNLQVDLIKSRLLNKYPKLEIKSVDGFQGREKEAIVLSLVRSNDIGEVGFLAEDRRINVAITRAKRHLAVICDSKTVSHHEFLKSFLNYCEEKGEVRTAFQYESEIGNYPSIKHTIQKSKLDGKKASTSVSNKKGEQSGVKKKSQSKLQSSNDKGDTKKKPFPNFESSENKDTLKRIHSEEEKRLTEEKYEQVLQEFIGSSEMSLTFPTSLTAFERRAVHEVAEKLSLIHISTGEGENRCIEVKKNPDEQPAITDIADSQSSISSNLDISSTLDALKTTDEKMADTSESSTKNKLKSMPNTKTSKNSSEKSKSKLKVLKLKETPEEDDFDALIEQVVKADKTCSFANCKKCVAILSQVCQFCKGRFCYSHFIPEAHGCGDAAKAHARSQIRKDGVLYSGSGRPEKKQDPIKHNYLQNKLDKKLKELSNKRKLQKKD</sequence>
<evidence type="ECO:0000313" key="19">
    <source>
        <dbReference type="EMBL" id="CAL1278268.1"/>
    </source>
</evidence>
<dbReference type="Pfam" id="PF13087">
    <property type="entry name" value="AAA_12"/>
    <property type="match status" value="1"/>
</dbReference>
<comment type="subcellular location">
    <subcellularLocation>
        <location evidence="2">Cytoplasm</location>
    </subcellularLocation>
    <subcellularLocation>
        <location evidence="1">Nucleus</location>
    </subcellularLocation>
</comment>
<dbReference type="InterPro" id="IPR035896">
    <property type="entry name" value="AN1-like_Znf"/>
</dbReference>
<evidence type="ECO:0008006" key="21">
    <source>
        <dbReference type="Google" id="ProtNLM"/>
    </source>
</evidence>
<dbReference type="Pfam" id="PF01424">
    <property type="entry name" value="R3H"/>
    <property type="match status" value="1"/>
</dbReference>
<proteinExistence type="inferred from homology"/>
<dbReference type="InterPro" id="IPR000058">
    <property type="entry name" value="Znf_AN1"/>
</dbReference>
<dbReference type="InterPro" id="IPR041677">
    <property type="entry name" value="DNA2/NAM7_AAA_11"/>
</dbReference>
<dbReference type="PANTHER" id="PTHR43788:SF8">
    <property type="entry name" value="DNA-BINDING PROTEIN SMUBP-2"/>
    <property type="match status" value="1"/>
</dbReference>
<dbReference type="SMART" id="SM00393">
    <property type="entry name" value="R3H"/>
    <property type="match status" value="1"/>
</dbReference>
<dbReference type="GO" id="GO:0005737">
    <property type="term" value="C:cytoplasm"/>
    <property type="evidence" value="ECO:0007669"/>
    <property type="project" value="UniProtKB-SubCell"/>
</dbReference>
<dbReference type="InterPro" id="IPR050534">
    <property type="entry name" value="Coronavir_polyprotein_1ab"/>
</dbReference>
<feature type="compositionally biased region" description="Basic and acidic residues" evidence="16">
    <location>
        <begin position="952"/>
        <end position="961"/>
    </location>
</feature>
<dbReference type="InterPro" id="IPR027417">
    <property type="entry name" value="P-loop_NTPase"/>
</dbReference>
<keyword evidence="13" id="KW-0539">Nucleus</keyword>
<evidence type="ECO:0000256" key="16">
    <source>
        <dbReference type="SAM" id="MobiDB-lite"/>
    </source>
</evidence>
<dbReference type="InterPro" id="IPR047187">
    <property type="entry name" value="SF1_C_Upf1"/>
</dbReference>
<feature type="region of interest" description="Disordered" evidence="16">
    <location>
        <begin position="667"/>
        <end position="725"/>
    </location>
</feature>
<dbReference type="Proteomes" id="UP001497382">
    <property type="component" value="Unassembled WGS sequence"/>
</dbReference>
<dbReference type="InterPro" id="IPR001374">
    <property type="entry name" value="R3H_dom"/>
</dbReference>
<evidence type="ECO:0000256" key="7">
    <source>
        <dbReference type="ARBA" id="ARBA00022771"/>
    </source>
</evidence>
<evidence type="ECO:0000256" key="8">
    <source>
        <dbReference type="ARBA" id="ARBA00022801"/>
    </source>
</evidence>
<dbReference type="CDD" id="cd18044">
    <property type="entry name" value="DEXXQc_SMUBP2"/>
    <property type="match status" value="1"/>
</dbReference>
<keyword evidence="10" id="KW-0862">Zinc</keyword>
<name>A0AAV2A6I0_9ARAC</name>
<dbReference type="SUPFAM" id="SSF52540">
    <property type="entry name" value="P-loop containing nucleoside triphosphate hydrolases"/>
    <property type="match status" value="1"/>
</dbReference>
<feature type="domain" description="AN1-type" evidence="17">
    <location>
        <begin position="887"/>
        <end position="936"/>
    </location>
</feature>
<dbReference type="GO" id="GO:0043139">
    <property type="term" value="F:5'-3' DNA helicase activity"/>
    <property type="evidence" value="ECO:0007669"/>
    <property type="project" value="TreeGrafter"/>
</dbReference>
<dbReference type="InterPro" id="IPR048761">
    <property type="entry name" value="SMUBP-2_HCS1_1B"/>
</dbReference>
<dbReference type="Gene3D" id="4.10.1110.10">
    <property type="entry name" value="AN1-like Zinc finger"/>
    <property type="match status" value="1"/>
</dbReference>
<dbReference type="Pfam" id="PF01428">
    <property type="entry name" value="zf-AN1"/>
    <property type="match status" value="1"/>
</dbReference>
<comment type="caution">
    <text evidence="19">The sequence shown here is derived from an EMBL/GenBank/DDBJ whole genome shotgun (WGS) entry which is preliminary data.</text>
</comment>
<dbReference type="GO" id="GO:0005524">
    <property type="term" value="F:ATP binding"/>
    <property type="evidence" value="ECO:0007669"/>
    <property type="project" value="UniProtKB-KW"/>
</dbReference>
<accession>A0AAV2A6I0</accession>
<dbReference type="PROSITE" id="PS51061">
    <property type="entry name" value="R3H"/>
    <property type="match status" value="1"/>
</dbReference>
<reference evidence="19 20" key="1">
    <citation type="submission" date="2024-04" db="EMBL/GenBank/DDBJ databases">
        <authorList>
            <person name="Rising A."/>
            <person name="Reimegard J."/>
            <person name="Sonavane S."/>
            <person name="Akerstrom W."/>
            <person name="Nylinder S."/>
            <person name="Hedman E."/>
            <person name="Kallberg Y."/>
        </authorList>
    </citation>
    <scope>NUCLEOTIDE SEQUENCE [LARGE SCALE GENOMIC DNA]</scope>
</reference>
<dbReference type="Pfam" id="PF13086">
    <property type="entry name" value="AAA_11"/>
    <property type="match status" value="1"/>
</dbReference>
<dbReference type="GO" id="GO:0005634">
    <property type="term" value="C:nucleus"/>
    <property type="evidence" value="ECO:0007669"/>
    <property type="project" value="UniProtKB-SubCell"/>
</dbReference>
<evidence type="ECO:0000313" key="20">
    <source>
        <dbReference type="Proteomes" id="UP001497382"/>
    </source>
</evidence>
<evidence type="ECO:0000256" key="15">
    <source>
        <dbReference type="PROSITE-ProRule" id="PRU00449"/>
    </source>
</evidence>
<feature type="region of interest" description="Disordered" evidence="16">
    <location>
        <begin position="944"/>
        <end position="963"/>
    </location>
</feature>
<dbReference type="Gene3D" id="3.30.1370.50">
    <property type="entry name" value="R3H-like domain"/>
    <property type="match status" value="1"/>
</dbReference>
<dbReference type="SMART" id="SM00154">
    <property type="entry name" value="ZnF_AN1"/>
    <property type="match status" value="1"/>
</dbReference>
<evidence type="ECO:0000256" key="3">
    <source>
        <dbReference type="ARBA" id="ARBA00007913"/>
    </source>
</evidence>
<dbReference type="Pfam" id="PF21138">
    <property type="entry name" value="SMUBP-2_HCS1_1B"/>
    <property type="match status" value="1"/>
</dbReference>
<dbReference type="InterPro" id="IPR041679">
    <property type="entry name" value="DNA2/NAM7-like_C"/>
</dbReference>
<dbReference type="GO" id="GO:0008270">
    <property type="term" value="F:zinc ion binding"/>
    <property type="evidence" value="ECO:0007669"/>
    <property type="project" value="UniProtKB-KW"/>
</dbReference>
<keyword evidence="5" id="KW-0479">Metal-binding</keyword>
<keyword evidence="11" id="KW-0067">ATP-binding</keyword>
<evidence type="ECO:0000256" key="5">
    <source>
        <dbReference type="ARBA" id="ARBA00022723"/>
    </source>
</evidence>
<evidence type="ECO:0000256" key="2">
    <source>
        <dbReference type="ARBA" id="ARBA00004496"/>
    </source>
</evidence>
<organism evidence="19 20">
    <name type="scientific">Larinioides sclopetarius</name>
    <dbReference type="NCBI Taxonomy" id="280406"/>
    <lineage>
        <taxon>Eukaryota</taxon>
        <taxon>Metazoa</taxon>
        <taxon>Ecdysozoa</taxon>
        <taxon>Arthropoda</taxon>
        <taxon>Chelicerata</taxon>
        <taxon>Arachnida</taxon>
        <taxon>Araneae</taxon>
        <taxon>Araneomorphae</taxon>
        <taxon>Entelegynae</taxon>
        <taxon>Araneoidea</taxon>
        <taxon>Araneidae</taxon>
        <taxon>Larinioides</taxon>
    </lineage>
</organism>
<dbReference type="InterPro" id="IPR004483">
    <property type="entry name" value="SMUBP-2/Hcs1-like"/>
</dbReference>
<protein>
    <recommendedName>
        <fullName evidence="21">DNA-binding protein SMUBP-2</fullName>
    </recommendedName>
</protein>
<dbReference type="SUPFAM" id="SSF118310">
    <property type="entry name" value="AN1-like Zinc finger"/>
    <property type="match status" value="1"/>
</dbReference>
<evidence type="ECO:0000256" key="14">
    <source>
        <dbReference type="ARBA" id="ARBA00048432"/>
    </source>
</evidence>
<evidence type="ECO:0000256" key="13">
    <source>
        <dbReference type="ARBA" id="ARBA00023242"/>
    </source>
</evidence>
<keyword evidence="8" id="KW-0378">Hydrolase</keyword>
<keyword evidence="4" id="KW-0963">Cytoplasm</keyword>
<dbReference type="CDD" id="cd18808">
    <property type="entry name" value="SF1_C_Upf1"/>
    <property type="match status" value="1"/>
</dbReference>
<dbReference type="Gene3D" id="2.40.30.270">
    <property type="match status" value="1"/>
</dbReference>
<evidence type="ECO:0000256" key="10">
    <source>
        <dbReference type="ARBA" id="ARBA00022833"/>
    </source>
</evidence>
<keyword evidence="9" id="KW-0347">Helicase</keyword>
<evidence type="ECO:0000259" key="18">
    <source>
        <dbReference type="PROSITE" id="PS51061"/>
    </source>
</evidence>
<evidence type="ECO:0000256" key="6">
    <source>
        <dbReference type="ARBA" id="ARBA00022741"/>
    </source>
</evidence>
<dbReference type="InterPro" id="IPR014001">
    <property type="entry name" value="Helicase_ATP-bd"/>
</dbReference>
<evidence type="ECO:0000256" key="1">
    <source>
        <dbReference type="ARBA" id="ARBA00004123"/>
    </source>
</evidence>
<dbReference type="PROSITE" id="PS51039">
    <property type="entry name" value="ZF_AN1"/>
    <property type="match status" value="1"/>
</dbReference>
<dbReference type="GO" id="GO:0003677">
    <property type="term" value="F:DNA binding"/>
    <property type="evidence" value="ECO:0007669"/>
    <property type="project" value="InterPro"/>
</dbReference>
<evidence type="ECO:0000256" key="4">
    <source>
        <dbReference type="ARBA" id="ARBA00022490"/>
    </source>
</evidence>
<dbReference type="SMART" id="SM00487">
    <property type="entry name" value="DEXDc"/>
    <property type="match status" value="1"/>
</dbReference>
<dbReference type="SUPFAM" id="SSF82708">
    <property type="entry name" value="R3H domain"/>
    <property type="match status" value="1"/>
</dbReference>